<dbReference type="AlphaFoldDB" id="A0A0R1U2G9"/>
<feature type="domain" description="AAA" evidence="5">
    <location>
        <begin position="7"/>
        <end position="182"/>
    </location>
</feature>
<evidence type="ECO:0000256" key="2">
    <source>
        <dbReference type="ARBA" id="ARBA00049360"/>
    </source>
</evidence>
<dbReference type="Proteomes" id="UP000051922">
    <property type="component" value="Unassembled WGS sequence"/>
</dbReference>
<evidence type="ECO:0000256" key="1">
    <source>
        <dbReference type="ARBA" id="ARBA00006976"/>
    </source>
</evidence>
<protein>
    <recommendedName>
        <fullName evidence="4">Sporulation initiation inhibitor protein Soj</fullName>
    </recommendedName>
</protein>
<dbReference type="STRING" id="1423783.FC50_GL002322"/>
<dbReference type="SUPFAM" id="SSF52540">
    <property type="entry name" value="P-loop containing nucleoside triphosphate hydrolases"/>
    <property type="match status" value="1"/>
</dbReference>
<comment type="caution">
    <text evidence="6">The sequence shown here is derived from an EMBL/GenBank/DDBJ whole genome shotgun (WGS) entry which is preliminary data.</text>
</comment>
<organism evidence="6 7">
    <name type="scientific">Lacticaseibacillus pantheris DSM 15945 = JCM 12539 = NBRC 106106</name>
    <dbReference type="NCBI Taxonomy" id="1423783"/>
    <lineage>
        <taxon>Bacteria</taxon>
        <taxon>Bacillati</taxon>
        <taxon>Bacillota</taxon>
        <taxon>Bacilli</taxon>
        <taxon>Lactobacillales</taxon>
        <taxon>Lactobacillaceae</taxon>
        <taxon>Lacticaseibacillus</taxon>
    </lineage>
</organism>
<proteinExistence type="inferred from homology"/>
<keyword evidence="7" id="KW-1185">Reference proteome</keyword>
<accession>A0A0R1U2G9</accession>
<dbReference type="FunFam" id="3.40.50.300:FF:000285">
    <property type="entry name" value="Sporulation initiation inhibitor Soj"/>
    <property type="match status" value="1"/>
</dbReference>
<dbReference type="PANTHER" id="PTHR13696">
    <property type="entry name" value="P-LOOP CONTAINING NUCLEOSIDE TRIPHOSPHATE HYDROLASE"/>
    <property type="match status" value="1"/>
</dbReference>
<dbReference type="InterPro" id="IPR027417">
    <property type="entry name" value="P-loop_NTPase"/>
</dbReference>
<evidence type="ECO:0000256" key="3">
    <source>
        <dbReference type="ARBA" id="ARBA00062323"/>
    </source>
</evidence>
<reference evidence="6 7" key="1">
    <citation type="journal article" date="2015" name="Genome Announc.">
        <title>Expanding the biotechnology potential of lactobacilli through comparative genomics of 213 strains and associated genera.</title>
        <authorList>
            <person name="Sun Z."/>
            <person name="Harris H.M."/>
            <person name="McCann A."/>
            <person name="Guo C."/>
            <person name="Argimon S."/>
            <person name="Zhang W."/>
            <person name="Yang X."/>
            <person name="Jeffery I.B."/>
            <person name="Cooney J.C."/>
            <person name="Kagawa T.F."/>
            <person name="Liu W."/>
            <person name="Song Y."/>
            <person name="Salvetti E."/>
            <person name="Wrobel A."/>
            <person name="Rasinkangas P."/>
            <person name="Parkhill J."/>
            <person name="Rea M.C."/>
            <person name="O'Sullivan O."/>
            <person name="Ritari J."/>
            <person name="Douillard F.P."/>
            <person name="Paul Ross R."/>
            <person name="Yang R."/>
            <person name="Briner A.E."/>
            <person name="Felis G.E."/>
            <person name="de Vos W.M."/>
            <person name="Barrangou R."/>
            <person name="Klaenhammer T.R."/>
            <person name="Caufield P.W."/>
            <person name="Cui Y."/>
            <person name="Zhang H."/>
            <person name="O'Toole P.W."/>
        </authorList>
    </citation>
    <scope>NUCLEOTIDE SEQUENCE [LARGE SCALE GENOMIC DNA]</scope>
    <source>
        <strain evidence="6 7">DSM 15945</strain>
    </source>
</reference>
<dbReference type="EMBL" id="AZFJ01000021">
    <property type="protein sequence ID" value="KRL87513.1"/>
    <property type="molecule type" value="Genomic_DNA"/>
</dbReference>
<evidence type="ECO:0000313" key="6">
    <source>
        <dbReference type="EMBL" id="KRL87513.1"/>
    </source>
</evidence>
<dbReference type="PATRIC" id="fig|1423783.4.peg.2376"/>
<comment type="catalytic activity">
    <reaction evidence="2">
        <text>ATP + H2O = ADP + phosphate + H(+)</text>
        <dbReference type="Rhea" id="RHEA:13065"/>
        <dbReference type="ChEBI" id="CHEBI:15377"/>
        <dbReference type="ChEBI" id="CHEBI:15378"/>
        <dbReference type="ChEBI" id="CHEBI:30616"/>
        <dbReference type="ChEBI" id="CHEBI:43474"/>
        <dbReference type="ChEBI" id="CHEBI:456216"/>
    </reaction>
</comment>
<dbReference type="Pfam" id="PF13614">
    <property type="entry name" value="AAA_31"/>
    <property type="match status" value="1"/>
</dbReference>
<gene>
    <name evidence="6" type="ORF">FC50_GL002322</name>
</gene>
<dbReference type="PANTHER" id="PTHR13696:SF52">
    <property type="entry name" value="PARA FAMILY PROTEIN CT_582"/>
    <property type="match status" value="1"/>
</dbReference>
<dbReference type="InterPro" id="IPR050678">
    <property type="entry name" value="DNA_Partitioning_ATPase"/>
</dbReference>
<sequence length="259" mass="28062">MEVNMAHVIAVANQKGGVGKTTTTVNLGACLANAGKHVLIVDADAQGNATSGVGIDKPRVEKDIYDVLVDEEPITSAILHTDHEGLDIVPATIQLAGAEIELTSQMAREMRLKLGLQPIRADYDYILVDCPPSLGQLAINAFTAADTILIPVQSEYYALEGLSQLLNTVKLVQKHFNPDLAIEGVLLTMFDARTKLGNQVITEVRSHFGDKVYHTVIPRLTRLAEAPSYGQPIVDFDPKSRAAEVYEDLVREVLAAHGE</sequence>
<evidence type="ECO:0000313" key="7">
    <source>
        <dbReference type="Proteomes" id="UP000051922"/>
    </source>
</evidence>
<evidence type="ECO:0000256" key="4">
    <source>
        <dbReference type="ARBA" id="ARBA00071824"/>
    </source>
</evidence>
<evidence type="ECO:0000259" key="5">
    <source>
        <dbReference type="Pfam" id="PF13614"/>
    </source>
</evidence>
<name>A0A0R1U2G9_9LACO</name>
<dbReference type="InterPro" id="IPR025669">
    <property type="entry name" value="AAA_dom"/>
</dbReference>
<dbReference type="PIRSF" id="PIRSF009320">
    <property type="entry name" value="Nuc_binding_HP_1000"/>
    <property type="match status" value="1"/>
</dbReference>
<dbReference type="Gene3D" id="3.40.50.300">
    <property type="entry name" value="P-loop containing nucleotide triphosphate hydrolases"/>
    <property type="match status" value="1"/>
</dbReference>
<dbReference type="CDD" id="cd02042">
    <property type="entry name" value="ParAB_family"/>
    <property type="match status" value="1"/>
</dbReference>
<comment type="subunit">
    <text evidence="3">Dimerizes in the presence of ATP but not ADP; ATP-binding is required for double-stranded (ds)DNA-binding. Interacts with DnaA.</text>
</comment>
<comment type="similarity">
    <text evidence="1">Belongs to the ParA family.</text>
</comment>